<name>H1YE64_9SPHI</name>
<dbReference type="InterPro" id="IPR008969">
    <property type="entry name" value="CarboxyPept-like_regulatory"/>
</dbReference>
<keyword evidence="3" id="KW-1185">Reference proteome</keyword>
<feature type="signal peptide" evidence="1">
    <location>
        <begin position="1"/>
        <end position="19"/>
    </location>
</feature>
<protein>
    <recommendedName>
        <fullName evidence="4">TonB-dependent receptor plug</fullName>
    </recommendedName>
</protein>
<evidence type="ECO:0000256" key="1">
    <source>
        <dbReference type="SAM" id="SignalP"/>
    </source>
</evidence>
<dbReference type="eggNOG" id="COG1470">
    <property type="taxonomic scope" value="Bacteria"/>
</dbReference>
<dbReference type="Proteomes" id="UP000002774">
    <property type="component" value="Chromosome"/>
</dbReference>
<dbReference type="EMBL" id="CM001403">
    <property type="protein sequence ID" value="EHQ26127.1"/>
    <property type="molecule type" value="Genomic_DNA"/>
</dbReference>
<evidence type="ECO:0000313" key="3">
    <source>
        <dbReference type="Proteomes" id="UP000002774"/>
    </source>
</evidence>
<evidence type="ECO:0000313" key="2">
    <source>
        <dbReference type="EMBL" id="EHQ26127.1"/>
    </source>
</evidence>
<evidence type="ECO:0008006" key="4">
    <source>
        <dbReference type="Google" id="ProtNLM"/>
    </source>
</evidence>
<accession>H1YE64</accession>
<dbReference type="AlphaFoldDB" id="H1YE64"/>
<sequence>MLKKQVIAFFLLIISYAIASAQQLTINGTITDDTGRPIPFASILIHNTTKGTSANSDGAYSINVAAGNYELLFKAIGFQQETRKITVAKNVVLNIELHVASYQLNEVAVHATGEDPAYGIIRNAIRKRKTYLKEVDTYSADVYLKGLQKLLAAPKKFLGRDMNKIGREIGLDSNRRGVIYFSESLSKLSFIKPDLLHEEMISSKVSGSNQAFSFNRASDIKVNMYENFQYWDQLSNRPLISPIADNALNFYYYKWLGAIEENGEIVNKIQLTPKHAFEPAFTGVIYIMEDSWRIHSLDLKITESANLNVVDTLKIKEQYIPVGNKVWMPASVKYEFTGGLFGFKFGGYFIAVYSNYVLNPALNKKDFAEEVLRVSKGINKKDSTYWQQERPVPLTLEETNDYRKKAIMAARRESKPYLDSLDRVYNKVTPGKVLFTGVLHRNRYTNEYLNFNPTIPSFLYNTVEGLTVNYGATFTKQIDSTDSKCLLLGGNVRYGFGNHLFHANAMADIPAGRFILGLSGGTGMYDLNNLEPIDPANNTISTLFDRQNLEKLYEKKFGQASLSARIAGGWLGRISTTYANRKWYPNSSFYSFGNRDKAFTSNNPNTPDIDQSLFPENQSFTINASTSYNFSNKYETYPTGKHYLPSAYPKLELSYTKGIKSIFASDVDYDVLSTNLSKEGVNMGIYGKSSFYIGAGKFLRAKQLYFIDYAQFIGNDGFINLISSNRFLLLDSYRYSTPDKYFEAHIEHNFSGYILNNVPLIRKLKLQEIIDLNYLTTPVLKSYYEVAAGVQYLNFRLTYVQSYKDGKKSEEGIKIGIILPQTKGSR</sequence>
<dbReference type="RefSeq" id="WP_008506103.1">
    <property type="nucleotide sequence ID" value="NZ_CM001403.1"/>
</dbReference>
<keyword evidence="1" id="KW-0732">Signal</keyword>
<feature type="chain" id="PRO_5003557273" description="TonB-dependent receptor plug" evidence="1">
    <location>
        <begin position="20"/>
        <end position="826"/>
    </location>
</feature>
<dbReference type="HOGENOM" id="CLU_015931_0_0_10"/>
<dbReference type="STRING" id="714943.Mucpa_1985"/>
<dbReference type="Gene3D" id="2.60.40.1120">
    <property type="entry name" value="Carboxypeptidase-like, regulatory domain"/>
    <property type="match status" value="1"/>
</dbReference>
<proteinExistence type="predicted"/>
<organism evidence="2 3">
    <name type="scientific">Mucilaginibacter paludis DSM 18603</name>
    <dbReference type="NCBI Taxonomy" id="714943"/>
    <lineage>
        <taxon>Bacteria</taxon>
        <taxon>Pseudomonadati</taxon>
        <taxon>Bacteroidota</taxon>
        <taxon>Sphingobacteriia</taxon>
        <taxon>Sphingobacteriales</taxon>
        <taxon>Sphingobacteriaceae</taxon>
        <taxon>Mucilaginibacter</taxon>
    </lineage>
</organism>
<reference evidence="2" key="1">
    <citation type="submission" date="2011-09" db="EMBL/GenBank/DDBJ databases">
        <title>The permanent draft genome of Mucilaginibacter paludis DSM 18603.</title>
        <authorList>
            <consortium name="US DOE Joint Genome Institute (JGI-PGF)"/>
            <person name="Lucas S."/>
            <person name="Han J."/>
            <person name="Lapidus A."/>
            <person name="Bruce D."/>
            <person name="Goodwin L."/>
            <person name="Pitluck S."/>
            <person name="Peters L."/>
            <person name="Kyrpides N."/>
            <person name="Mavromatis K."/>
            <person name="Ivanova N."/>
            <person name="Mikhailova N."/>
            <person name="Held B."/>
            <person name="Detter J.C."/>
            <person name="Tapia R."/>
            <person name="Han C."/>
            <person name="Land M."/>
            <person name="Hauser L."/>
            <person name="Markowitz V."/>
            <person name="Cheng J.-F."/>
            <person name="Hugenholtz P."/>
            <person name="Woyke T."/>
            <person name="Wu D."/>
            <person name="Tindall B."/>
            <person name="Brambilla E."/>
            <person name="Klenk H.-P."/>
            <person name="Eisen J.A."/>
        </authorList>
    </citation>
    <scope>NUCLEOTIDE SEQUENCE [LARGE SCALE GENOMIC DNA]</scope>
    <source>
        <strain evidence="2">DSM 18603</strain>
    </source>
</reference>
<dbReference type="InterPro" id="IPR043741">
    <property type="entry name" value="DUF5686"/>
</dbReference>
<dbReference type="OrthoDB" id="983143at2"/>
<dbReference type="Pfam" id="PF18939">
    <property type="entry name" value="DUF5686"/>
    <property type="match status" value="1"/>
</dbReference>
<dbReference type="SUPFAM" id="SSF49464">
    <property type="entry name" value="Carboxypeptidase regulatory domain-like"/>
    <property type="match status" value="1"/>
</dbReference>
<dbReference type="Pfam" id="PF13715">
    <property type="entry name" value="CarbopepD_reg_2"/>
    <property type="match status" value="1"/>
</dbReference>
<gene>
    <name evidence="2" type="ORF">Mucpa_1985</name>
</gene>